<dbReference type="InterPro" id="IPR023260">
    <property type="entry name" value="Cys/Ser-rich_nuc_prot"/>
</dbReference>
<dbReference type="GO" id="GO:0005634">
    <property type="term" value="C:nucleus"/>
    <property type="evidence" value="ECO:0007669"/>
    <property type="project" value="UniProtKB-SubCell"/>
</dbReference>
<dbReference type="GO" id="GO:0006915">
    <property type="term" value="P:apoptotic process"/>
    <property type="evidence" value="ECO:0007669"/>
    <property type="project" value="UniProtKB-KW"/>
</dbReference>
<feature type="region of interest" description="Disordered" evidence="9">
    <location>
        <begin position="237"/>
        <end position="271"/>
    </location>
</feature>
<proteinExistence type="inferred from homology"/>
<feature type="compositionally biased region" description="Polar residues" evidence="9">
    <location>
        <begin position="238"/>
        <end position="255"/>
    </location>
</feature>
<evidence type="ECO:0000256" key="5">
    <source>
        <dbReference type="ARBA" id="ARBA00023125"/>
    </source>
</evidence>
<name>A0AAV2QKZ7_MEGNR</name>
<keyword evidence="4" id="KW-0805">Transcription regulation</keyword>
<gene>
    <name evidence="11" type="ORF">MNOR_LOCUS13351</name>
</gene>
<dbReference type="InterPro" id="IPR031972">
    <property type="entry name" value="CSRNP_N"/>
</dbReference>
<organism evidence="11 12">
    <name type="scientific">Meganyctiphanes norvegica</name>
    <name type="common">Northern krill</name>
    <name type="synonym">Thysanopoda norvegica</name>
    <dbReference type="NCBI Taxonomy" id="48144"/>
    <lineage>
        <taxon>Eukaryota</taxon>
        <taxon>Metazoa</taxon>
        <taxon>Ecdysozoa</taxon>
        <taxon>Arthropoda</taxon>
        <taxon>Crustacea</taxon>
        <taxon>Multicrustacea</taxon>
        <taxon>Malacostraca</taxon>
        <taxon>Eumalacostraca</taxon>
        <taxon>Eucarida</taxon>
        <taxon>Euphausiacea</taxon>
        <taxon>Euphausiidae</taxon>
        <taxon>Meganyctiphanes</taxon>
    </lineage>
</organism>
<keyword evidence="5" id="KW-0238">DNA-binding</keyword>
<evidence type="ECO:0000256" key="6">
    <source>
        <dbReference type="ARBA" id="ARBA00023159"/>
    </source>
</evidence>
<dbReference type="EMBL" id="CAXKWB010007601">
    <property type="protein sequence ID" value="CAL4087919.1"/>
    <property type="molecule type" value="Genomic_DNA"/>
</dbReference>
<dbReference type="Pfam" id="PF16019">
    <property type="entry name" value="CSRNP_N"/>
    <property type="match status" value="1"/>
</dbReference>
<feature type="domain" description="Cysteine/serine-rich nuclear protein N-terminal" evidence="10">
    <location>
        <begin position="431"/>
        <end position="541"/>
    </location>
</feature>
<comment type="subcellular location">
    <subcellularLocation>
        <location evidence="1">Nucleus</location>
    </subcellularLocation>
</comment>
<comment type="similarity">
    <text evidence="2">Belongs to the AXUD1 family.</text>
</comment>
<keyword evidence="7" id="KW-0804">Transcription</keyword>
<evidence type="ECO:0000313" key="11">
    <source>
        <dbReference type="EMBL" id="CAL4087919.1"/>
    </source>
</evidence>
<evidence type="ECO:0000313" key="12">
    <source>
        <dbReference type="Proteomes" id="UP001497623"/>
    </source>
</evidence>
<keyword evidence="12" id="KW-1185">Reference proteome</keyword>
<accession>A0AAV2QKZ7</accession>
<evidence type="ECO:0000256" key="2">
    <source>
        <dbReference type="ARBA" id="ARBA00008548"/>
    </source>
</evidence>
<evidence type="ECO:0000259" key="10">
    <source>
        <dbReference type="Pfam" id="PF16019"/>
    </source>
</evidence>
<protein>
    <recommendedName>
        <fullName evidence="10">Cysteine/serine-rich nuclear protein N-terminal domain-containing protein</fullName>
    </recommendedName>
</protein>
<dbReference type="GO" id="GO:0000981">
    <property type="term" value="F:DNA-binding transcription factor activity, RNA polymerase II-specific"/>
    <property type="evidence" value="ECO:0007669"/>
    <property type="project" value="TreeGrafter"/>
</dbReference>
<dbReference type="PANTHER" id="PTHR13580:SF9">
    <property type="entry name" value="AXIN1 UP-REGULATED 1, ISOFORM A"/>
    <property type="match status" value="1"/>
</dbReference>
<comment type="caution">
    <text evidence="11">The sequence shown here is derived from an EMBL/GenBank/DDBJ whole genome shotgun (WGS) entry which is preliminary data.</text>
</comment>
<keyword evidence="8" id="KW-0539">Nucleus</keyword>
<sequence>MITIMDDQLMSKLNSLKIGNQPKKEYEIADELNISTNLTSSENVNIRRSSPRLKVSQEKQKNSLCDAQNPIKFPLLNKNFSPNKIKQIECDTEINNIQETDNSYEKKTIKCCAKFQNEDQFILYSKSPSIKNVNVVEKLCSLKTPDKTKSYEIDCLSLFPQKNILQQRKCTQIDHCENTNFHIATIKNSTASNCNVVSDVDNSSGVKTPEQCNSSLKIHSVKTPRFKKTKEKEAFNVDKTTNASAADSQNLQLNEGESPEEDHWQTPNFDEEKCERKVYNKPVWLTPHIKSRHQRMRINLKTPTEIVTEKHRDITTSTPCKSSDVLLESPGIDNFYPKVASPSVNEHSNTSIQTGYSSSDDVPSTESSICSTSSISKLNVSFGKAKVYCFDRCFGLDTVPDEGEFALGMSQVPWETMEFPLYDNPEELSKSMQKLTIDQRRSLLEESCGSVELNDLDGASGTFISPEIAAIRSAREQVGCQCRGTCDPVVCECALSQIECQVERAGWPCGCTRLRCKNPEGRRQYEQAKVKKETRIKIMQIEGK</sequence>
<evidence type="ECO:0000256" key="1">
    <source>
        <dbReference type="ARBA" id="ARBA00004123"/>
    </source>
</evidence>
<evidence type="ECO:0000256" key="9">
    <source>
        <dbReference type="SAM" id="MobiDB-lite"/>
    </source>
</evidence>
<evidence type="ECO:0000256" key="4">
    <source>
        <dbReference type="ARBA" id="ARBA00023015"/>
    </source>
</evidence>
<evidence type="ECO:0000256" key="3">
    <source>
        <dbReference type="ARBA" id="ARBA00022703"/>
    </source>
</evidence>
<dbReference type="GO" id="GO:0043565">
    <property type="term" value="F:sequence-specific DNA binding"/>
    <property type="evidence" value="ECO:0007669"/>
    <property type="project" value="TreeGrafter"/>
</dbReference>
<dbReference type="Proteomes" id="UP001497623">
    <property type="component" value="Unassembled WGS sequence"/>
</dbReference>
<reference evidence="11 12" key="1">
    <citation type="submission" date="2024-05" db="EMBL/GenBank/DDBJ databases">
        <authorList>
            <person name="Wallberg A."/>
        </authorList>
    </citation>
    <scope>NUCLEOTIDE SEQUENCE [LARGE SCALE GENOMIC DNA]</scope>
</reference>
<keyword evidence="6" id="KW-0010">Activator</keyword>
<dbReference type="PANTHER" id="PTHR13580">
    <property type="entry name" value="TGF-BETA INDUCED APOPTOSIS PROTEIN"/>
    <property type="match status" value="1"/>
</dbReference>
<dbReference type="AlphaFoldDB" id="A0AAV2QKZ7"/>
<evidence type="ECO:0000256" key="7">
    <source>
        <dbReference type="ARBA" id="ARBA00023163"/>
    </source>
</evidence>
<evidence type="ECO:0000256" key="8">
    <source>
        <dbReference type="ARBA" id="ARBA00023242"/>
    </source>
</evidence>
<keyword evidence="3" id="KW-0053">Apoptosis</keyword>